<evidence type="ECO:0000313" key="3">
    <source>
        <dbReference type="Proteomes" id="UP000015105"/>
    </source>
</evidence>
<feature type="compositionally biased region" description="Basic residues" evidence="1">
    <location>
        <begin position="11"/>
        <end position="20"/>
    </location>
</feature>
<sequence>QKLGLEGKSLEKRRKKRRGNPKPLLPSPSLHLFFP</sequence>
<evidence type="ECO:0000256" key="1">
    <source>
        <dbReference type="SAM" id="MobiDB-lite"/>
    </source>
</evidence>
<reference evidence="3" key="1">
    <citation type="journal article" date="2014" name="Science">
        <title>Ancient hybridizations among the ancestral genomes of bread wheat.</title>
        <authorList>
            <consortium name="International Wheat Genome Sequencing Consortium,"/>
            <person name="Marcussen T."/>
            <person name="Sandve S.R."/>
            <person name="Heier L."/>
            <person name="Spannagl M."/>
            <person name="Pfeifer M."/>
            <person name="Jakobsen K.S."/>
            <person name="Wulff B.B."/>
            <person name="Steuernagel B."/>
            <person name="Mayer K.F."/>
            <person name="Olsen O.A."/>
        </authorList>
    </citation>
    <scope>NUCLEOTIDE SEQUENCE [LARGE SCALE GENOMIC DNA]</scope>
    <source>
        <strain evidence="3">cv. AL8/78</strain>
    </source>
</reference>
<dbReference type="Gramene" id="AET4Gv20797300.1">
    <property type="protein sequence ID" value="AET4Gv20797300.1"/>
    <property type="gene ID" value="AET4Gv20797300"/>
</dbReference>
<evidence type="ECO:0000313" key="2">
    <source>
        <dbReference type="EnsemblPlants" id="AET4Gv20797300.1"/>
    </source>
</evidence>
<reference evidence="2" key="4">
    <citation type="submission" date="2019-03" db="UniProtKB">
        <authorList>
            <consortium name="EnsemblPlants"/>
        </authorList>
    </citation>
    <scope>IDENTIFICATION</scope>
</reference>
<proteinExistence type="predicted"/>
<accession>A0A453J4Q4</accession>
<reference evidence="2" key="3">
    <citation type="journal article" date="2017" name="Nature">
        <title>Genome sequence of the progenitor of the wheat D genome Aegilops tauschii.</title>
        <authorList>
            <person name="Luo M.C."/>
            <person name="Gu Y.Q."/>
            <person name="Puiu D."/>
            <person name="Wang H."/>
            <person name="Twardziok S.O."/>
            <person name="Deal K.R."/>
            <person name="Huo N."/>
            <person name="Zhu T."/>
            <person name="Wang L."/>
            <person name="Wang Y."/>
            <person name="McGuire P.E."/>
            <person name="Liu S."/>
            <person name="Long H."/>
            <person name="Ramasamy R.K."/>
            <person name="Rodriguez J.C."/>
            <person name="Van S.L."/>
            <person name="Yuan L."/>
            <person name="Wang Z."/>
            <person name="Xia Z."/>
            <person name="Xiao L."/>
            <person name="Anderson O.D."/>
            <person name="Ouyang S."/>
            <person name="Liang Y."/>
            <person name="Zimin A.V."/>
            <person name="Pertea G."/>
            <person name="Qi P."/>
            <person name="Bennetzen J.L."/>
            <person name="Dai X."/>
            <person name="Dawson M.W."/>
            <person name="Muller H.G."/>
            <person name="Kugler K."/>
            <person name="Rivarola-Duarte L."/>
            <person name="Spannagl M."/>
            <person name="Mayer K.F.X."/>
            <person name="Lu F.H."/>
            <person name="Bevan M.W."/>
            <person name="Leroy P."/>
            <person name="Li P."/>
            <person name="You F.M."/>
            <person name="Sun Q."/>
            <person name="Liu Z."/>
            <person name="Lyons E."/>
            <person name="Wicker T."/>
            <person name="Salzberg S.L."/>
            <person name="Devos K.M."/>
            <person name="Dvorak J."/>
        </authorList>
    </citation>
    <scope>NUCLEOTIDE SEQUENCE [LARGE SCALE GENOMIC DNA]</scope>
    <source>
        <strain evidence="2">cv. AL8/78</strain>
    </source>
</reference>
<dbReference type="Proteomes" id="UP000015105">
    <property type="component" value="Chromosome 4D"/>
</dbReference>
<dbReference type="AlphaFoldDB" id="A0A453J4Q4"/>
<feature type="region of interest" description="Disordered" evidence="1">
    <location>
        <begin position="1"/>
        <end position="35"/>
    </location>
</feature>
<keyword evidence="3" id="KW-1185">Reference proteome</keyword>
<name>A0A453J4Q4_AEGTS</name>
<organism evidence="2 3">
    <name type="scientific">Aegilops tauschii subsp. strangulata</name>
    <name type="common">Goatgrass</name>
    <dbReference type="NCBI Taxonomy" id="200361"/>
    <lineage>
        <taxon>Eukaryota</taxon>
        <taxon>Viridiplantae</taxon>
        <taxon>Streptophyta</taxon>
        <taxon>Embryophyta</taxon>
        <taxon>Tracheophyta</taxon>
        <taxon>Spermatophyta</taxon>
        <taxon>Magnoliopsida</taxon>
        <taxon>Liliopsida</taxon>
        <taxon>Poales</taxon>
        <taxon>Poaceae</taxon>
        <taxon>BOP clade</taxon>
        <taxon>Pooideae</taxon>
        <taxon>Triticodae</taxon>
        <taxon>Triticeae</taxon>
        <taxon>Triticinae</taxon>
        <taxon>Aegilops</taxon>
    </lineage>
</organism>
<reference evidence="3" key="2">
    <citation type="journal article" date="2017" name="Nat. Plants">
        <title>The Aegilops tauschii genome reveals multiple impacts of transposons.</title>
        <authorList>
            <person name="Zhao G."/>
            <person name="Zou C."/>
            <person name="Li K."/>
            <person name="Wang K."/>
            <person name="Li T."/>
            <person name="Gao L."/>
            <person name="Zhang X."/>
            <person name="Wang H."/>
            <person name="Yang Z."/>
            <person name="Liu X."/>
            <person name="Jiang W."/>
            <person name="Mao L."/>
            <person name="Kong X."/>
            <person name="Jiao Y."/>
            <person name="Jia J."/>
        </authorList>
    </citation>
    <scope>NUCLEOTIDE SEQUENCE [LARGE SCALE GENOMIC DNA]</scope>
    <source>
        <strain evidence="3">cv. AL8/78</strain>
    </source>
</reference>
<reference evidence="2" key="5">
    <citation type="journal article" date="2021" name="G3 (Bethesda)">
        <title>Aegilops tauschii genome assembly Aet v5.0 features greater sequence contiguity and improved annotation.</title>
        <authorList>
            <person name="Wang L."/>
            <person name="Zhu T."/>
            <person name="Rodriguez J.C."/>
            <person name="Deal K.R."/>
            <person name="Dubcovsky J."/>
            <person name="McGuire P.E."/>
            <person name="Lux T."/>
            <person name="Spannagl M."/>
            <person name="Mayer K.F.X."/>
            <person name="Baldrich P."/>
            <person name="Meyers B.C."/>
            <person name="Huo N."/>
            <person name="Gu Y.Q."/>
            <person name="Zhou H."/>
            <person name="Devos K.M."/>
            <person name="Bennetzen J.L."/>
            <person name="Unver T."/>
            <person name="Budak H."/>
            <person name="Gulick P.J."/>
            <person name="Galiba G."/>
            <person name="Kalapos B."/>
            <person name="Nelson D.R."/>
            <person name="Li P."/>
            <person name="You F.M."/>
            <person name="Luo M.C."/>
            <person name="Dvorak J."/>
        </authorList>
    </citation>
    <scope>NUCLEOTIDE SEQUENCE [LARGE SCALE GENOMIC DNA]</scope>
    <source>
        <strain evidence="2">cv. AL8/78</strain>
    </source>
</reference>
<protein>
    <submittedName>
        <fullName evidence="2">Uncharacterized protein</fullName>
    </submittedName>
</protein>
<dbReference type="EnsemblPlants" id="AET4Gv20797300.1">
    <property type="protein sequence ID" value="AET4Gv20797300.1"/>
    <property type="gene ID" value="AET4Gv20797300"/>
</dbReference>